<feature type="domain" description="HTH iclR-type" evidence="4">
    <location>
        <begin position="2"/>
        <end position="61"/>
    </location>
</feature>
<dbReference type="EMBL" id="BNEK01000002">
    <property type="protein sequence ID" value="GHJ26549.1"/>
    <property type="molecule type" value="Genomic_DNA"/>
</dbReference>
<accession>A0ABQ3TT78</accession>
<dbReference type="SMART" id="SM00346">
    <property type="entry name" value="HTH_ICLR"/>
    <property type="match status" value="1"/>
</dbReference>
<gene>
    <name evidence="6" type="ORF">TPA0910_09820</name>
</gene>
<dbReference type="PROSITE" id="PS51077">
    <property type="entry name" value="HTH_ICLR"/>
    <property type="match status" value="1"/>
</dbReference>
<dbReference type="InterPro" id="IPR050707">
    <property type="entry name" value="HTH_MetabolicPath_Reg"/>
</dbReference>
<dbReference type="Pfam" id="PF09339">
    <property type="entry name" value="HTH_IclR"/>
    <property type="match status" value="1"/>
</dbReference>
<evidence type="ECO:0000256" key="3">
    <source>
        <dbReference type="ARBA" id="ARBA00023163"/>
    </source>
</evidence>
<sequence length="250" mass="27140">MSQTVARAIDIIGFVAHQPRPLNDVAEHLGVHKSTALRILQTLEGAGFVRKDAGGHYVMGFQLIAYGQLALDQVEARSLAHPVLQELAERHGHTVHLGELVGDHIVYIDKVDGRGSVAMGSRIGLRAQTHTAGVAKVITAYQAPAIRERILDQATFERFTDTTHTSRESLVADLNQTRARGWAEDDGEHEDYINCVAVPVRDARGKVTHGVSVTALSAVASLAELRSHVDEFRSAAQQISAELGWKGHTP</sequence>
<dbReference type="PANTHER" id="PTHR30136">
    <property type="entry name" value="HELIX-TURN-HELIX TRANSCRIPTIONAL REGULATOR, ICLR FAMILY"/>
    <property type="match status" value="1"/>
</dbReference>
<evidence type="ECO:0000313" key="6">
    <source>
        <dbReference type="EMBL" id="GHJ26549.1"/>
    </source>
</evidence>
<dbReference type="Proteomes" id="UP001054854">
    <property type="component" value="Unassembled WGS sequence"/>
</dbReference>
<dbReference type="InterPro" id="IPR029016">
    <property type="entry name" value="GAF-like_dom_sf"/>
</dbReference>
<comment type="caution">
    <text evidence="6">The sequence shown here is derived from an EMBL/GenBank/DDBJ whole genome shotgun (WGS) entry which is preliminary data.</text>
</comment>
<dbReference type="SUPFAM" id="SSF46785">
    <property type="entry name" value="Winged helix' DNA-binding domain"/>
    <property type="match status" value="1"/>
</dbReference>
<evidence type="ECO:0000259" key="5">
    <source>
        <dbReference type="PROSITE" id="PS51078"/>
    </source>
</evidence>
<evidence type="ECO:0000259" key="4">
    <source>
        <dbReference type="PROSITE" id="PS51077"/>
    </source>
</evidence>
<keyword evidence="3" id="KW-0804">Transcription</keyword>
<name>A0ABQ3TT78_STRHY</name>
<keyword evidence="1" id="KW-0805">Transcription regulation</keyword>
<dbReference type="PANTHER" id="PTHR30136:SF24">
    <property type="entry name" value="HTH-TYPE TRANSCRIPTIONAL REPRESSOR ALLR"/>
    <property type="match status" value="1"/>
</dbReference>
<evidence type="ECO:0000256" key="1">
    <source>
        <dbReference type="ARBA" id="ARBA00023015"/>
    </source>
</evidence>
<proteinExistence type="predicted"/>
<evidence type="ECO:0000313" key="7">
    <source>
        <dbReference type="Proteomes" id="UP001054854"/>
    </source>
</evidence>
<dbReference type="Gene3D" id="1.10.10.10">
    <property type="entry name" value="Winged helix-like DNA-binding domain superfamily/Winged helix DNA-binding domain"/>
    <property type="match status" value="1"/>
</dbReference>
<dbReference type="InterPro" id="IPR014757">
    <property type="entry name" value="Tscrpt_reg_IclR_C"/>
</dbReference>
<feature type="domain" description="IclR-ED" evidence="5">
    <location>
        <begin position="62"/>
        <end position="245"/>
    </location>
</feature>
<dbReference type="InterPro" id="IPR036390">
    <property type="entry name" value="WH_DNA-bd_sf"/>
</dbReference>
<reference evidence="6" key="1">
    <citation type="submission" date="2024-05" db="EMBL/GenBank/DDBJ databases">
        <title>Whole genome shotgun sequence of Streptomyces hygroscopicus NBRC 113678.</title>
        <authorList>
            <person name="Komaki H."/>
            <person name="Tamura T."/>
        </authorList>
    </citation>
    <scope>NUCLEOTIDE SEQUENCE</scope>
    <source>
        <strain evidence="6">N11-34</strain>
    </source>
</reference>
<evidence type="ECO:0000256" key="2">
    <source>
        <dbReference type="ARBA" id="ARBA00023125"/>
    </source>
</evidence>
<dbReference type="InterPro" id="IPR005471">
    <property type="entry name" value="Tscrpt_reg_IclR_N"/>
</dbReference>
<dbReference type="InterPro" id="IPR036388">
    <property type="entry name" value="WH-like_DNA-bd_sf"/>
</dbReference>
<protein>
    <submittedName>
        <fullName evidence="6">IclR family transcriptional regulator</fullName>
    </submittedName>
</protein>
<dbReference type="Pfam" id="PF01614">
    <property type="entry name" value="IclR_C"/>
    <property type="match status" value="1"/>
</dbReference>
<keyword evidence="7" id="KW-1185">Reference proteome</keyword>
<dbReference type="PROSITE" id="PS51078">
    <property type="entry name" value="ICLR_ED"/>
    <property type="match status" value="1"/>
</dbReference>
<dbReference type="RefSeq" id="WP_064458719.1">
    <property type="nucleotide sequence ID" value="NZ_BBON01000185.1"/>
</dbReference>
<organism evidence="6 7">
    <name type="scientific">Streptomyces hygroscopicus</name>
    <dbReference type="NCBI Taxonomy" id="1912"/>
    <lineage>
        <taxon>Bacteria</taxon>
        <taxon>Bacillati</taxon>
        <taxon>Actinomycetota</taxon>
        <taxon>Actinomycetes</taxon>
        <taxon>Kitasatosporales</taxon>
        <taxon>Streptomycetaceae</taxon>
        <taxon>Streptomyces</taxon>
        <taxon>Streptomyces violaceusniger group</taxon>
    </lineage>
</organism>
<dbReference type="SUPFAM" id="SSF55781">
    <property type="entry name" value="GAF domain-like"/>
    <property type="match status" value="1"/>
</dbReference>
<dbReference type="Gene3D" id="3.30.450.40">
    <property type="match status" value="1"/>
</dbReference>
<keyword evidence="2" id="KW-0238">DNA-binding</keyword>